<reference evidence="4" key="1">
    <citation type="submission" date="2024-05" db="EMBL/GenBank/DDBJ databases">
        <title>Whole genome shotgun sequence of Streptomyces hygroscopicus NBRC 113678.</title>
        <authorList>
            <person name="Komaki H."/>
            <person name="Tamura T."/>
        </authorList>
    </citation>
    <scope>NUCLEOTIDE SEQUENCE</scope>
    <source>
        <strain evidence="4">N11-34</strain>
    </source>
</reference>
<organism evidence="4 5">
    <name type="scientific">Streptomyces hygroscopicus</name>
    <dbReference type="NCBI Taxonomy" id="1912"/>
    <lineage>
        <taxon>Bacteria</taxon>
        <taxon>Bacillati</taxon>
        <taxon>Actinomycetota</taxon>
        <taxon>Actinomycetes</taxon>
        <taxon>Kitasatosporales</taxon>
        <taxon>Streptomycetaceae</taxon>
        <taxon>Streptomyces</taxon>
        <taxon>Streptomyces violaceusniger group</taxon>
    </lineage>
</organism>
<dbReference type="InterPro" id="IPR011234">
    <property type="entry name" value="Fumarylacetoacetase-like_C"/>
</dbReference>
<keyword evidence="2" id="KW-0479">Metal-binding</keyword>
<dbReference type="Gene3D" id="3.90.850.10">
    <property type="entry name" value="Fumarylacetoacetase-like, C-terminal domain"/>
    <property type="match status" value="1"/>
</dbReference>
<dbReference type="GO" id="GO:0016787">
    <property type="term" value="F:hydrolase activity"/>
    <property type="evidence" value="ECO:0007669"/>
    <property type="project" value="UniProtKB-KW"/>
</dbReference>
<name>A0ABQ3UES6_STRHY</name>
<keyword evidence="5" id="KW-1185">Reference proteome</keyword>
<dbReference type="InterPro" id="IPR036663">
    <property type="entry name" value="Fumarylacetoacetase_C_sf"/>
</dbReference>
<evidence type="ECO:0000313" key="4">
    <source>
        <dbReference type="EMBL" id="GHJ34106.1"/>
    </source>
</evidence>
<evidence type="ECO:0000313" key="5">
    <source>
        <dbReference type="Proteomes" id="UP001054854"/>
    </source>
</evidence>
<dbReference type="PANTHER" id="PTHR42796:SF4">
    <property type="entry name" value="FUMARYLACETOACETATE HYDROLASE DOMAIN-CONTAINING PROTEIN 2A"/>
    <property type="match status" value="1"/>
</dbReference>
<feature type="domain" description="Fumarylacetoacetase-like C-terminal" evidence="3">
    <location>
        <begin position="118"/>
        <end position="322"/>
    </location>
</feature>
<protein>
    <submittedName>
        <fullName evidence="4">Fumarylacetoacetate hydrolase</fullName>
    </submittedName>
</protein>
<dbReference type="Proteomes" id="UP001054854">
    <property type="component" value="Unassembled WGS sequence"/>
</dbReference>
<evidence type="ECO:0000256" key="2">
    <source>
        <dbReference type="ARBA" id="ARBA00022723"/>
    </source>
</evidence>
<dbReference type="SUPFAM" id="SSF56529">
    <property type="entry name" value="FAH"/>
    <property type="match status" value="1"/>
</dbReference>
<proteinExistence type="inferred from homology"/>
<gene>
    <name evidence="4" type="ORF">TPA0910_85390</name>
</gene>
<comment type="caution">
    <text evidence="4">The sequence shown here is derived from an EMBL/GenBank/DDBJ whole genome shotgun (WGS) entry which is preliminary data.</text>
</comment>
<dbReference type="InterPro" id="IPR051121">
    <property type="entry name" value="FAH"/>
</dbReference>
<keyword evidence="4" id="KW-0378">Hydrolase</keyword>
<accession>A0ABQ3UES6</accession>
<dbReference type="Pfam" id="PF01557">
    <property type="entry name" value="FAA_hydrolase"/>
    <property type="match status" value="1"/>
</dbReference>
<evidence type="ECO:0000256" key="1">
    <source>
        <dbReference type="ARBA" id="ARBA00010211"/>
    </source>
</evidence>
<sequence>MLNCWRVSKGPVVADGGSRVAPAVERPRPTRLRTAPFPPLGRHIVRIANLSGRLALIVDGKAVDVEKASAGSFSADPQAVYERWEVFRSWAAAADLPEGVAFDPAELGSPVPAPRQTLAIGLNYRDHASESGFEVPEGLPPVFTKFVTSISGPVTEVKLPEGGNTDWEVELVAVIGHRAENVAEADAWSHVAGLTVGQDISERVSQLAGPAPQFSLGKSYPGFAPIGPWLVTPDEFEDPGDLELRCAINGQEVQKGRTRDLIFSVPALIAKLSAVLPLLPGDVIFTGTPAGVGLGRDPQRWLAAGDELVSTIEGIGELRQTFVV</sequence>
<comment type="similarity">
    <text evidence="1">Belongs to the FAH family.</text>
</comment>
<dbReference type="PANTHER" id="PTHR42796">
    <property type="entry name" value="FUMARYLACETOACETATE HYDROLASE DOMAIN-CONTAINING PROTEIN 2A-RELATED"/>
    <property type="match status" value="1"/>
</dbReference>
<evidence type="ECO:0000259" key="3">
    <source>
        <dbReference type="Pfam" id="PF01557"/>
    </source>
</evidence>
<dbReference type="EMBL" id="BNEK01000005">
    <property type="protein sequence ID" value="GHJ34106.1"/>
    <property type="molecule type" value="Genomic_DNA"/>
</dbReference>